<dbReference type="EMBL" id="JACVVK020000598">
    <property type="protein sequence ID" value="KAK7463915.1"/>
    <property type="molecule type" value="Genomic_DNA"/>
</dbReference>
<dbReference type="InterPro" id="IPR017853">
    <property type="entry name" value="GH"/>
</dbReference>
<evidence type="ECO:0000256" key="7">
    <source>
        <dbReference type="SAM" id="SignalP"/>
    </source>
</evidence>
<feature type="signal peptide" evidence="7">
    <location>
        <begin position="1"/>
        <end position="15"/>
    </location>
</feature>
<keyword evidence="4" id="KW-0624">Polysaccharide degradation</keyword>
<dbReference type="PANTHER" id="PTHR31490:SF88">
    <property type="entry name" value="BETA-XYLANASE"/>
    <property type="match status" value="1"/>
</dbReference>
<feature type="domain" description="CBM-cenC" evidence="8">
    <location>
        <begin position="16"/>
        <end position="106"/>
    </location>
</feature>
<evidence type="ECO:0000256" key="6">
    <source>
        <dbReference type="ARBA" id="ARBA00023295"/>
    </source>
</evidence>
<protein>
    <recommendedName>
        <fullName evidence="3">endo-1,4-beta-xylanase</fullName>
        <ecNumber evidence="3">3.2.1.8</ecNumber>
    </recommendedName>
</protein>
<dbReference type="SUPFAM" id="SSF51445">
    <property type="entry name" value="(Trans)glycosidases"/>
    <property type="match status" value="1"/>
</dbReference>
<keyword evidence="10" id="KW-1185">Reference proteome</keyword>
<comment type="similarity">
    <text evidence="2">Belongs to the glycosyl hydrolase 10 (cellulase F) family.</text>
</comment>
<dbReference type="SUPFAM" id="SSF49785">
    <property type="entry name" value="Galactose-binding domain-like"/>
    <property type="match status" value="1"/>
</dbReference>
<dbReference type="AlphaFoldDB" id="A0ABD0J7V9"/>
<dbReference type="PANTHER" id="PTHR31490">
    <property type="entry name" value="GLYCOSYL HYDROLASE"/>
    <property type="match status" value="1"/>
</dbReference>
<accession>A0ABD0J7V9</accession>
<feature type="non-terminal residue" evidence="9">
    <location>
        <position position="300"/>
    </location>
</feature>
<feature type="chain" id="PRO_5044843665" description="endo-1,4-beta-xylanase" evidence="7">
    <location>
        <begin position="16"/>
        <end position="300"/>
    </location>
</feature>
<keyword evidence="7" id="KW-0732">Signal</keyword>
<evidence type="ECO:0000256" key="3">
    <source>
        <dbReference type="ARBA" id="ARBA00012590"/>
    </source>
</evidence>
<evidence type="ECO:0000256" key="4">
    <source>
        <dbReference type="ARBA" id="ARBA00022651"/>
    </source>
</evidence>
<keyword evidence="4" id="KW-0858">Xylan degradation</keyword>
<dbReference type="Proteomes" id="UP001519460">
    <property type="component" value="Unassembled WGS sequence"/>
</dbReference>
<comment type="catalytic activity">
    <reaction evidence="1">
        <text>Endohydrolysis of (1-&gt;4)-beta-D-xylosidic linkages in xylans.</text>
        <dbReference type="EC" id="3.2.1.8"/>
    </reaction>
</comment>
<evidence type="ECO:0000256" key="5">
    <source>
        <dbReference type="ARBA" id="ARBA00022801"/>
    </source>
</evidence>
<comment type="caution">
    <text evidence="9">The sequence shown here is derived from an EMBL/GenBank/DDBJ whole genome shotgun (WGS) entry which is preliminary data.</text>
</comment>
<evidence type="ECO:0000256" key="1">
    <source>
        <dbReference type="ARBA" id="ARBA00000681"/>
    </source>
</evidence>
<keyword evidence="4" id="KW-0119">Carbohydrate metabolism</keyword>
<reference evidence="9 10" key="1">
    <citation type="journal article" date="2023" name="Sci. Data">
        <title>Genome assembly of the Korean intertidal mud-creeper Batillaria attramentaria.</title>
        <authorList>
            <person name="Patra A.K."/>
            <person name="Ho P.T."/>
            <person name="Jun S."/>
            <person name="Lee S.J."/>
            <person name="Kim Y."/>
            <person name="Won Y.J."/>
        </authorList>
    </citation>
    <scope>NUCLEOTIDE SEQUENCE [LARGE SCALE GENOMIC DNA]</scope>
    <source>
        <strain evidence="9">Wonlab-2016</strain>
    </source>
</reference>
<name>A0ABD0J7V9_9CAEN</name>
<keyword evidence="5" id="KW-0378">Hydrolase</keyword>
<sequence length="300" mass="33878">MRHWVLLLFLGSVSGEVLQNGGFESGPDHWNCWDQHCATVDDKVSGLHGLKVTDRKNTWNGPMQFIQVSGGKLYRVSGHVKLLNDHAGHLEGERVQLEIAFKFRDSSDVVYVAAAERYFLTAADGWVQVRQFTRRTTSIDQAYASNNTGPDPSVDFVCDDASITELTVTYSGGGHWRDHTDNVLQTKRKSDIHLQQHFNWAGAENALKWNHVEPQENQGSRSQPGVGRFKSHVQGWVRALSGDRLRDAVKHHINDIHACDTRPRYLEQTRRFKSANVGLYGIGVQCHFPDELEPNPDIIK</sequence>
<dbReference type="InterPro" id="IPR044846">
    <property type="entry name" value="GH10"/>
</dbReference>
<evidence type="ECO:0000256" key="2">
    <source>
        <dbReference type="ARBA" id="ARBA00007495"/>
    </source>
</evidence>
<proteinExistence type="inferred from homology"/>
<dbReference type="EC" id="3.2.1.8" evidence="3"/>
<keyword evidence="6" id="KW-0326">Glycosidase</keyword>
<dbReference type="InterPro" id="IPR003305">
    <property type="entry name" value="CenC_carb-bd"/>
</dbReference>
<evidence type="ECO:0000259" key="8">
    <source>
        <dbReference type="Pfam" id="PF02018"/>
    </source>
</evidence>
<evidence type="ECO:0000313" key="9">
    <source>
        <dbReference type="EMBL" id="KAK7463915.1"/>
    </source>
</evidence>
<organism evidence="9 10">
    <name type="scientific">Batillaria attramentaria</name>
    <dbReference type="NCBI Taxonomy" id="370345"/>
    <lineage>
        <taxon>Eukaryota</taxon>
        <taxon>Metazoa</taxon>
        <taxon>Spiralia</taxon>
        <taxon>Lophotrochozoa</taxon>
        <taxon>Mollusca</taxon>
        <taxon>Gastropoda</taxon>
        <taxon>Caenogastropoda</taxon>
        <taxon>Sorbeoconcha</taxon>
        <taxon>Cerithioidea</taxon>
        <taxon>Batillariidae</taxon>
        <taxon>Batillaria</taxon>
    </lineage>
</organism>
<dbReference type="GO" id="GO:0045493">
    <property type="term" value="P:xylan catabolic process"/>
    <property type="evidence" value="ECO:0007669"/>
    <property type="project" value="UniProtKB-KW"/>
</dbReference>
<evidence type="ECO:0000313" key="10">
    <source>
        <dbReference type="Proteomes" id="UP001519460"/>
    </source>
</evidence>
<dbReference type="Pfam" id="PF02018">
    <property type="entry name" value="CBM_4_9"/>
    <property type="match status" value="1"/>
</dbReference>
<dbReference type="GO" id="GO:0031176">
    <property type="term" value="F:endo-1,4-beta-xylanase activity"/>
    <property type="evidence" value="ECO:0007669"/>
    <property type="project" value="UniProtKB-EC"/>
</dbReference>
<dbReference type="Gene3D" id="2.60.120.260">
    <property type="entry name" value="Galactose-binding domain-like"/>
    <property type="match status" value="1"/>
</dbReference>
<dbReference type="InterPro" id="IPR008979">
    <property type="entry name" value="Galactose-bd-like_sf"/>
</dbReference>
<gene>
    <name evidence="9" type="ORF">BaRGS_00038081</name>
</gene>